<feature type="compositionally biased region" description="Basic and acidic residues" evidence="1">
    <location>
        <begin position="277"/>
        <end position="299"/>
    </location>
</feature>
<evidence type="ECO:0000259" key="2">
    <source>
        <dbReference type="Pfam" id="PF01693"/>
    </source>
</evidence>
<keyword evidence="4" id="KW-1185">Reference proteome</keyword>
<dbReference type="InterPro" id="IPR009027">
    <property type="entry name" value="Ribosomal_bL9/RNase_H1_N"/>
</dbReference>
<sequence length="952" mass="105184">MSSGHSSRLQPTNMKPEDVIPDTVNPDHDSRYWCLPKLHKSATEDSALAGGYPFYLVTQGQQVGIFRNWTVVQALVSGYPSGSQRGHNSVPGCIEEWQLHCALGVHPHPAEPLSRPATGAVDPALQAQLQEYCMPNLASASLPLRTAHRGHSATSDSVVSRASSVSRVSRASRVSTSWRELPMLAQFYAIWRGGIVYSSRAQAKAAFMSAVEDGAKPRILSTADYDEAQDFAEGTTPPGSPPQQPSPPPAPPESPTTDPLVLPPRLENEIAVPVERGIVRREPKGKGKADGRRHQKGDGKQVPGPNSWVWGTKLEFFSKRKDQYLRAAEQKGGGPSGLFYTKIARLYEIKYGLDLKDDEDLEFDIDDPLDEDANKVVHRKETPEDAGRKKAFQTLRTRIGNWYRAKYGGLLKSDKAAFQELFVGVLDGAPPKPQRAHAEHFYSRKFYQERVKEHYDERMAALERRAEYTGEKVPLPVAVRMSVTRECLAQETPAFREEMMLALEREYEQALKGWKASLADSPSKTPEEMAAVHAGETRGLVPQKWPEWDKSRFQEVETRMVEWTRECYSEAECRARAVAVTSSGDTSAVASGSLAGTPLPTTNPGLSALPAIRAVTPGSGTPAPSRSEIPIPPLSADNDDTFPENLMASHGAEGVDTTANGGEALSRVRAGGNDSGGGASGDNGIGGCGIVGTNMLVLDETNKERGNEEDRENNEEREKIEEAWQRDDRADWTPELARAHAAFARGKDWGISWAECVGRFFDFEAAYGYDDDGPQMKTADRPKEVRGWLARARNWDRRVDIGVLGDEEQTGSFVWTWWKYWRSLQPADRPFLAGMMTYPDDADWETMSKLHGRNGLLQVMLTLFWWGEAVGGSKEGNAYVEWKGAVQEVGWVLQKLLDAIGVETGRRGKSKRASKGKSTAETNEGRQTRASAREKGKEVDRPRRGQPKKGKK</sequence>
<accession>A0AAD6TRE5</accession>
<dbReference type="Proteomes" id="UP001222325">
    <property type="component" value="Unassembled WGS sequence"/>
</dbReference>
<dbReference type="SUPFAM" id="SSF55658">
    <property type="entry name" value="L9 N-domain-like"/>
    <property type="match status" value="1"/>
</dbReference>
<dbReference type="InterPro" id="IPR011320">
    <property type="entry name" value="RNase_H1_N"/>
</dbReference>
<organism evidence="3 4">
    <name type="scientific">Mycena belliarum</name>
    <dbReference type="NCBI Taxonomy" id="1033014"/>
    <lineage>
        <taxon>Eukaryota</taxon>
        <taxon>Fungi</taxon>
        <taxon>Dikarya</taxon>
        <taxon>Basidiomycota</taxon>
        <taxon>Agaricomycotina</taxon>
        <taxon>Agaricomycetes</taxon>
        <taxon>Agaricomycetidae</taxon>
        <taxon>Agaricales</taxon>
        <taxon>Marasmiineae</taxon>
        <taxon>Mycenaceae</taxon>
        <taxon>Mycena</taxon>
    </lineage>
</organism>
<dbReference type="Pfam" id="PF01693">
    <property type="entry name" value="Cauli_VI"/>
    <property type="match status" value="1"/>
</dbReference>
<feature type="region of interest" description="Disordered" evidence="1">
    <location>
        <begin position="665"/>
        <end position="685"/>
    </location>
</feature>
<gene>
    <name evidence="3" type="ORF">B0H15DRAFT_807176</name>
</gene>
<name>A0AAD6TRE5_9AGAR</name>
<evidence type="ECO:0000256" key="1">
    <source>
        <dbReference type="SAM" id="MobiDB-lite"/>
    </source>
</evidence>
<reference evidence="3" key="1">
    <citation type="submission" date="2023-03" db="EMBL/GenBank/DDBJ databases">
        <title>Massive genome expansion in bonnet fungi (Mycena s.s.) driven by repeated elements and novel gene families across ecological guilds.</title>
        <authorList>
            <consortium name="Lawrence Berkeley National Laboratory"/>
            <person name="Harder C.B."/>
            <person name="Miyauchi S."/>
            <person name="Viragh M."/>
            <person name="Kuo A."/>
            <person name="Thoen E."/>
            <person name="Andreopoulos B."/>
            <person name="Lu D."/>
            <person name="Skrede I."/>
            <person name="Drula E."/>
            <person name="Henrissat B."/>
            <person name="Morin E."/>
            <person name="Kohler A."/>
            <person name="Barry K."/>
            <person name="LaButti K."/>
            <person name="Morin E."/>
            <person name="Salamov A."/>
            <person name="Lipzen A."/>
            <person name="Mereny Z."/>
            <person name="Hegedus B."/>
            <person name="Baldrian P."/>
            <person name="Stursova M."/>
            <person name="Weitz H."/>
            <person name="Taylor A."/>
            <person name="Grigoriev I.V."/>
            <person name="Nagy L.G."/>
            <person name="Martin F."/>
            <person name="Kauserud H."/>
        </authorList>
    </citation>
    <scope>NUCLEOTIDE SEQUENCE</scope>
    <source>
        <strain evidence="3">CBHHK173m</strain>
    </source>
</reference>
<feature type="region of interest" description="Disordered" evidence="1">
    <location>
        <begin position="701"/>
        <end position="725"/>
    </location>
</feature>
<feature type="compositionally biased region" description="Gly residues" evidence="1">
    <location>
        <begin position="673"/>
        <end position="685"/>
    </location>
</feature>
<feature type="compositionally biased region" description="Basic and acidic residues" evidence="1">
    <location>
        <begin position="923"/>
        <end position="943"/>
    </location>
</feature>
<feature type="compositionally biased region" description="Polar residues" evidence="1">
    <location>
        <begin position="1"/>
        <end position="13"/>
    </location>
</feature>
<proteinExistence type="predicted"/>
<dbReference type="AlphaFoldDB" id="A0AAD6TRE5"/>
<evidence type="ECO:0000313" key="4">
    <source>
        <dbReference type="Proteomes" id="UP001222325"/>
    </source>
</evidence>
<feature type="region of interest" description="Disordered" evidence="1">
    <location>
        <begin position="905"/>
        <end position="952"/>
    </location>
</feature>
<comment type="caution">
    <text evidence="3">The sequence shown here is derived from an EMBL/GenBank/DDBJ whole genome shotgun (WGS) entry which is preliminary data.</text>
</comment>
<feature type="region of interest" description="Disordered" evidence="1">
    <location>
        <begin position="1"/>
        <end position="22"/>
    </location>
</feature>
<protein>
    <recommendedName>
        <fullName evidence="2">Ribonuclease H1 N-terminal domain-containing protein</fullName>
    </recommendedName>
</protein>
<feature type="region of interest" description="Disordered" evidence="1">
    <location>
        <begin position="230"/>
        <end position="305"/>
    </location>
</feature>
<dbReference type="EMBL" id="JARJCN010000133">
    <property type="protein sequence ID" value="KAJ7070274.1"/>
    <property type="molecule type" value="Genomic_DNA"/>
</dbReference>
<feature type="compositionally biased region" description="Pro residues" evidence="1">
    <location>
        <begin position="238"/>
        <end position="254"/>
    </location>
</feature>
<feature type="domain" description="Ribonuclease H1 N-terminal" evidence="2">
    <location>
        <begin position="53"/>
        <end position="84"/>
    </location>
</feature>
<evidence type="ECO:0000313" key="3">
    <source>
        <dbReference type="EMBL" id="KAJ7070274.1"/>
    </source>
</evidence>